<evidence type="ECO:0000313" key="3">
    <source>
        <dbReference type="Proteomes" id="UP000287033"/>
    </source>
</evidence>
<sequence length="59" mass="6895">MLWSLTGELSERQKVELEQNRVTVKSQELELNTLRQHLAKLSQLVDMKSEELQSRNGEL</sequence>
<comment type="caution">
    <text evidence="2">The sequence shown here is derived from an EMBL/GenBank/DDBJ whole genome shotgun (WGS) entry which is preliminary data.</text>
</comment>
<keyword evidence="1" id="KW-0175">Coiled coil</keyword>
<dbReference type="Proteomes" id="UP000287033">
    <property type="component" value="Unassembled WGS sequence"/>
</dbReference>
<dbReference type="EMBL" id="BEZZ01042577">
    <property type="protein sequence ID" value="GCC40579.1"/>
    <property type="molecule type" value="Genomic_DNA"/>
</dbReference>
<accession>A0A401TD74</accession>
<name>A0A401TD74_CHIPU</name>
<evidence type="ECO:0000256" key="1">
    <source>
        <dbReference type="SAM" id="Coils"/>
    </source>
</evidence>
<proteinExistence type="predicted"/>
<protein>
    <submittedName>
        <fullName evidence="2">Uncharacterized protein</fullName>
    </submittedName>
</protein>
<organism evidence="2 3">
    <name type="scientific">Chiloscyllium punctatum</name>
    <name type="common">Brownbanded bambooshark</name>
    <name type="synonym">Hemiscyllium punctatum</name>
    <dbReference type="NCBI Taxonomy" id="137246"/>
    <lineage>
        <taxon>Eukaryota</taxon>
        <taxon>Metazoa</taxon>
        <taxon>Chordata</taxon>
        <taxon>Craniata</taxon>
        <taxon>Vertebrata</taxon>
        <taxon>Chondrichthyes</taxon>
        <taxon>Elasmobranchii</taxon>
        <taxon>Galeomorphii</taxon>
        <taxon>Galeoidea</taxon>
        <taxon>Orectolobiformes</taxon>
        <taxon>Hemiscylliidae</taxon>
        <taxon>Chiloscyllium</taxon>
    </lineage>
</organism>
<gene>
    <name evidence="2" type="ORF">chiPu_0024603</name>
</gene>
<keyword evidence="3" id="KW-1185">Reference proteome</keyword>
<dbReference type="AlphaFoldDB" id="A0A401TD74"/>
<feature type="coiled-coil region" evidence="1">
    <location>
        <begin position="24"/>
        <end position="51"/>
    </location>
</feature>
<evidence type="ECO:0000313" key="2">
    <source>
        <dbReference type="EMBL" id="GCC40579.1"/>
    </source>
</evidence>
<reference evidence="2 3" key="1">
    <citation type="journal article" date="2018" name="Nat. Ecol. Evol.">
        <title>Shark genomes provide insights into elasmobranch evolution and the origin of vertebrates.</title>
        <authorList>
            <person name="Hara Y"/>
            <person name="Yamaguchi K"/>
            <person name="Onimaru K"/>
            <person name="Kadota M"/>
            <person name="Koyanagi M"/>
            <person name="Keeley SD"/>
            <person name="Tatsumi K"/>
            <person name="Tanaka K"/>
            <person name="Motone F"/>
            <person name="Kageyama Y"/>
            <person name="Nozu R"/>
            <person name="Adachi N"/>
            <person name="Nishimura O"/>
            <person name="Nakagawa R"/>
            <person name="Tanegashima C"/>
            <person name="Kiyatake I"/>
            <person name="Matsumoto R"/>
            <person name="Murakumo K"/>
            <person name="Nishida K"/>
            <person name="Terakita A"/>
            <person name="Kuratani S"/>
            <person name="Sato K"/>
            <person name="Hyodo S Kuraku.S."/>
        </authorList>
    </citation>
    <scope>NUCLEOTIDE SEQUENCE [LARGE SCALE GENOMIC DNA]</scope>
</reference>
<dbReference type="OrthoDB" id="687730at2759"/>
<feature type="non-terminal residue" evidence="2">
    <location>
        <position position="59"/>
    </location>
</feature>